<reference evidence="2 3" key="1">
    <citation type="submission" date="2023-12" db="EMBL/GenBank/DDBJ databases">
        <title>Genome sequencing and assembly of bacterial species from a model synthetic community.</title>
        <authorList>
            <person name="Hogle S.L."/>
        </authorList>
    </citation>
    <scope>NUCLEOTIDE SEQUENCE [LARGE SCALE GENOMIC DNA]</scope>
    <source>
        <strain evidence="2 3">HAMBI_3031</strain>
    </source>
</reference>
<feature type="domain" description="YHS" evidence="1">
    <location>
        <begin position="63"/>
        <end position="95"/>
    </location>
</feature>
<dbReference type="PROSITE" id="PS51257">
    <property type="entry name" value="PROKAR_LIPOPROTEIN"/>
    <property type="match status" value="1"/>
</dbReference>
<dbReference type="InterPro" id="IPR007029">
    <property type="entry name" value="YHS_dom"/>
</dbReference>
<sequence length="122" mass="13113">MGRDLILFILVVLLVSCTGSAVSEKRDVDSNHTGTDRIGISTHETVDTFRFSNISFVSGIDTSCGMPLSAGVTDTMSYQGKIYGFCSPGCKQEFASQVISKSRAGQDNTVATRFSVLINSFL</sequence>
<evidence type="ECO:0000313" key="2">
    <source>
        <dbReference type="EMBL" id="WQD38197.1"/>
    </source>
</evidence>
<evidence type="ECO:0000313" key="3">
    <source>
        <dbReference type="Proteomes" id="UP001325680"/>
    </source>
</evidence>
<name>A0ABZ0W4P8_9BACT</name>
<dbReference type="EMBL" id="CP139960">
    <property type="protein sequence ID" value="WQD38197.1"/>
    <property type="molecule type" value="Genomic_DNA"/>
</dbReference>
<protein>
    <submittedName>
        <fullName evidence="2">YHS domain-containing protein</fullName>
    </submittedName>
</protein>
<evidence type="ECO:0000259" key="1">
    <source>
        <dbReference type="Pfam" id="PF04945"/>
    </source>
</evidence>
<dbReference type="RefSeq" id="WP_114790936.1">
    <property type="nucleotide sequence ID" value="NZ_CP139960.1"/>
</dbReference>
<proteinExistence type="predicted"/>
<accession>A0ABZ0W4P8</accession>
<dbReference type="Pfam" id="PF04945">
    <property type="entry name" value="YHS"/>
    <property type="match status" value="1"/>
</dbReference>
<gene>
    <name evidence="2" type="ORF">U0035_21235</name>
</gene>
<organism evidence="2 3">
    <name type="scientific">Niabella yanshanensis</name>
    <dbReference type="NCBI Taxonomy" id="577386"/>
    <lineage>
        <taxon>Bacteria</taxon>
        <taxon>Pseudomonadati</taxon>
        <taxon>Bacteroidota</taxon>
        <taxon>Chitinophagia</taxon>
        <taxon>Chitinophagales</taxon>
        <taxon>Chitinophagaceae</taxon>
        <taxon>Niabella</taxon>
    </lineage>
</organism>
<keyword evidence="3" id="KW-1185">Reference proteome</keyword>
<dbReference type="Proteomes" id="UP001325680">
    <property type="component" value="Chromosome"/>
</dbReference>